<evidence type="ECO:0000256" key="2">
    <source>
        <dbReference type="ARBA" id="ARBA00022840"/>
    </source>
</evidence>
<protein>
    <recommendedName>
        <fullName evidence="5">Protein kinase domain-containing protein</fullName>
    </recommendedName>
</protein>
<feature type="domain" description="Protein kinase" evidence="5">
    <location>
        <begin position="331"/>
        <end position="644"/>
    </location>
</feature>
<dbReference type="SUPFAM" id="SSF56112">
    <property type="entry name" value="Protein kinase-like (PK-like)"/>
    <property type="match status" value="1"/>
</dbReference>
<dbReference type="PROSITE" id="PS50011">
    <property type="entry name" value="PROTEIN_KINASE_DOM"/>
    <property type="match status" value="1"/>
</dbReference>
<evidence type="ECO:0000313" key="7">
    <source>
        <dbReference type="Proteomes" id="UP001345013"/>
    </source>
</evidence>
<dbReference type="Gene3D" id="3.30.200.20">
    <property type="entry name" value="Phosphorylase Kinase, domain 1"/>
    <property type="match status" value="1"/>
</dbReference>
<dbReference type="InterPro" id="IPR011009">
    <property type="entry name" value="Kinase-like_dom_sf"/>
</dbReference>
<accession>A0ABR0K1T8</accession>
<dbReference type="PROSITE" id="PS00107">
    <property type="entry name" value="PROTEIN_KINASE_ATP"/>
    <property type="match status" value="1"/>
</dbReference>
<dbReference type="InterPro" id="IPR017441">
    <property type="entry name" value="Protein_kinase_ATP_BS"/>
</dbReference>
<keyword evidence="7" id="KW-1185">Reference proteome</keyword>
<evidence type="ECO:0000256" key="1">
    <source>
        <dbReference type="ARBA" id="ARBA00022741"/>
    </source>
</evidence>
<keyword evidence="2 3" id="KW-0067">ATP-binding</keyword>
<dbReference type="Gene3D" id="1.10.510.10">
    <property type="entry name" value="Transferase(Phosphotransferase) domain 1"/>
    <property type="match status" value="1"/>
</dbReference>
<feature type="region of interest" description="Disordered" evidence="4">
    <location>
        <begin position="216"/>
        <end position="322"/>
    </location>
</feature>
<gene>
    <name evidence="6" type="ORF">LTR24_007988</name>
</gene>
<dbReference type="EMBL" id="JAVRRG010000129">
    <property type="protein sequence ID" value="KAK5082490.1"/>
    <property type="molecule type" value="Genomic_DNA"/>
</dbReference>
<dbReference type="Proteomes" id="UP001345013">
    <property type="component" value="Unassembled WGS sequence"/>
</dbReference>
<keyword evidence="1 3" id="KW-0547">Nucleotide-binding</keyword>
<evidence type="ECO:0000313" key="6">
    <source>
        <dbReference type="EMBL" id="KAK5082490.1"/>
    </source>
</evidence>
<name>A0ABR0K1T8_9EURO</name>
<evidence type="ECO:0000256" key="4">
    <source>
        <dbReference type="SAM" id="MobiDB-lite"/>
    </source>
</evidence>
<proteinExistence type="predicted"/>
<reference evidence="6 7" key="1">
    <citation type="submission" date="2023-08" db="EMBL/GenBank/DDBJ databases">
        <title>Black Yeasts Isolated from many extreme environments.</title>
        <authorList>
            <person name="Coleine C."/>
            <person name="Stajich J.E."/>
            <person name="Selbmann L."/>
        </authorList>
    </citation>
    <scope>NUCLEOTIDE SEQUENCE [LARGE SCALE GENOMIC DNA]</scope>
    <source>
        <strain evidence="6 7">CCFEE 5885</strain>
    </source>
</reference>
<feature type="compositionally biased region" description="Low complexity" evidence="4">
    <location>
        <begin position="290"/>
        <end position="301"/>
    </location>
</feature>
<feature type="compositionally biased region" description="Basic and acidic residues" evidence="4">
    <location>
        <begin position="13"/>
        <end position="35"/>
    </location>
</feature>
<dbReference type="SMART" id="SM00220">
    <property type="entry name" value="S_TKc"/>
    <property type="match status" value="1"/>
</dbReference>
<dbReference type="InterPro" id="IPR008271">
    <property type="entry name" value="Ser/Thr_kinase_AS"/>
</dbReference>
<feature type="region of interest" description="Disordered" evidence="4">
    <location>
        <begin position="1"/>
        <end position="76"/>
    </location>
</feature>
<dbReference type="PANTHER" id="PTHR44167">
    <property type="entry name" value="OVARIAN-SPECIFIC SERINE/THREONINE-PROTEIN KINASE LOK-RELATED"/>
    <property type="match status" value="1"/>
</dbReference>
<sequence length="668" mass="73338">MAQHENYSPFRNLKLDTHADEQGQLHDITNDDQIRHLRPAFRGPAQSEDTIRAAATPPIEIPGQQDDSVAVEDVSHSTTDAFAERWLKEREMSIKLSEVANADSNGRHSIAVAPADRPGQHRPRGRSLAQALSEERLARAHSESDRAHYDLITGRHLPQYSDSPPYDEPHVGEARFPLLQRTVDALALRSSVAIHQPVSLTSTSTMSPIEEVVMTPTDTEQHNVSSPVDFNSPWTRNLSSSYEMPRPRSQRKASERWREGQPAQDFFSRAGSLKKSADPMRRASRRDTQSSTKSPSSAASSFLRGFGRGAGPDDSAPLPVDAEGATVGEDYVLGKQIGYGGFSTIREVKQMSAQTGTQRILAVKIVKKQISGKSAAENEAAQADFEHEVDLWRLLNHRHILSLEAVYELKEATFCFIPLNVGGTLFDLINNNRQGIAPGLAANYSYQLASALRYLHLDARVVHRDVKLENCLVDNTRGEPGLLRLCDFGLAEWISGDGDSRPGSSSNTSEKERAINKLFGPAESSTSAFAGGSLEYAAPEILRIATNSSGNVQHGDVPPLQSVVSPTVDIWAMGVCVYALLVGRRPFQDSFQPRVVMAILAGDWNRFTLKEKAGGQAYKVVKSCLNLNSLQRPHIGEVIDSPWFDDVRSSAEGSDAESESTRASGWRL</sequence>
<dbReference type="PROSITE" id="PS00108">
    <property type="entry name" value="PROTEIN_KINASE_ST"/>
    <property type="match status" value="1"/>
</dbReference>
<evidence type="ECO:0000256" key="3">
    <source>
        <dbReference type="PROSITE-ProRule" id="PRU10141"/>
    </source>
</evidence>
<dbReference type="Pfam" id="PF00069">
    <property type="entry name" value="Pkinase"/>
    <property type="match status" value="1"/>
</dbReference>
<feature type="binding site" evidence="3">
    <location>
        <position position="368"/>
    </location>
    <ligand>
        <name>ATP</name>
        <dbReference type="ChEBI" id="CHEBI:30616"/>
    </ligand>
</feature>
<comment type="caution">
    <text evidence="6">The sequence shown here is derived from an EMBL/GenBank/DDBJ whole genome shotgun (WGS) entry which is preliminary data.</text>
</comment>
<feature type="compositionally biased region" description="Polar residues" evidence="4">
    <location>
        <begin position="216"/>
        <end position="242"/>
    </location>
</feature>
<dbReference type="PANTHER" id="PTHR44167:SF24">
    <property type="entry name" value="SERINE_THREONINE-PROTEIN KINASE CHK2"/>
    <property type="match status" value="1"/>
</dbReference>
<evidence type="ECO:0000259" key="5">
    <source>
        <dbReference type="PROSITE" id="PS50011"/>
    </source>
</evidence>
<feature type="compositionally biased region" description="Basic and acidic residues" evidence="4">
    <location>
        <begin position="275"/>
        <end position="288"/>
    </location>
</feature>
<organism evidence="6 7">
    <name type="scientific">Lithohypha guttulata</name>
    <dbReference type="NCBI Taxonomy" id="1690604"/>
    <lineage>
        <taxon>Eukaryota</taxon>
        <taxon>Fungi</taxon>
        <taxon>Dikarya</taxon>
        <taxon>Ascomycota</taxon>
        <taxon>Pezizomycotina</taxon>
        <taxon>Eurotiomycetes</taxon>
        <taxon>Chaetothyriomycetidae</taxon>
        <taxon>Chaetothyriales</taxon>
        <taxon>Trichomeriaceae</taxon>
        <taxon>Lithohypha</taxon>
    </lineage>
</organism>
<dbReference type="InterPro" id="IPR000719">
    <property type="entry name" value="Prot_kinase_dom"/>
</dbReference>